<dbReference type="GO" id="GO:0005249">
    <property type="term" value="F:voltage-gated potassium channel activity"/>
    <property type="evidence" value="ECO:0007669"/>
    <property type="project" value="TreeGrafter"/>
</dbReference>
<keyword evidence="3" id="KW-0812">Transmembrane</keyword>
<keyword evidence="3" id="KW-0472">Membrane</keyword>
<dbReference type="GO" id="GO:0003254">
    <property type="term" value="P:regulation of membrane depolarization"/>
    <property type="evidence" value="ECO:0007669"/>
    <property type="project" value="TreeGrafter"/>
</dbReference>
<dbReference type="PANTHER" id="PTHR45689:SF5">
    <property type="entry name" value="I[[H]] CHANNEL, ISOFORM E"/>
    <property type="match status" value="1"/>
</dbReference>
<feature type="compositionally biased region" description="Low complexity" evidence="2">
    <location>
        <begin position="342"/>
        <end position="365"/>
    </location>
</feature>
<evidence type="ECO:0000313" key="6">
    <source>
        <dbReference type="Proteomes" id="UP000009168"/>
    </source>
</evidence>
<dbReference type="InterPro" id="IPR018490">
    <property type="entry name" value="cNMP-bd_dom_sf"/>
</dbReference>
<feature type="compositionally biased region" description="Basic and acidic residues" evidence="2">
    <location>
        <begin position="380"/>
        <end position="395"/>
    </location>
</feature>
<feature type="compositionally biased region" description="Polar residues" evidence="2">
    <location>
        <begin position="319"/>
        <end position="330"/>
    </location>
</feature>
<evidence type="ECO:0000256" key="3">
    <source>
        <dbReference type="SAM" id="Phobius"/>
    </source>
</evidence>
<dbReference type="GeneID" id="7847053"/>
<evidence type="ECO:0000313" key="5">
    <source>
        <dbReference type="EMBL" id="EAS07844.2"/>
    </source>
</evidence>
<dbReference type="InParanoid" id="I7MB83"/>
<keyword evidence="3" id="KW-1133">Transmembrane helix</keyword>
<reference evidence="6" key="1">
    <citation type="journal article" date="2006" name="PLoS Biol.">
        <title>Macronuclear genome sequence of the ciliate Tetrahymena thermophila, a model eukaryote.</title>
        <authorList>
            <person name="Eisen J.A."/>
            <person name="Coyne R.S."/>
            <person name="Wu M."/>
            <person name="Wu D."/>
            <person name="Thiagarajan M."/>
            <person name="Wortman J.R."/>
            <person name="Badger J.H."/>
            <person name="Ren Q."/>
            <person name="Amedeo P."/>
            <person name="Jones K.M."/>
            <person name="Tallon L.J."/>
            <person name="Delcher A.L."/>
            <person name="Salzberg S.L."/>
            <person name="Silva J.C."/>
            <person name="Haas B.J."/>
            <person name="Majoros W.H."/>
            <person name="Farzad M."/>
            <person name="Carlton J.M."/>
            <person name="Smith R.K. Jr."/>
            <person name="Garg J."/>
            <person name="Pearlman R.E."/>
            <person name="Karrer K.M."/>
            <person name="Sun L."/>
            <person name="Manning G."/>
            <person name="Elde N.C."/>
            <person name="Turkewitz A.P."/>
            <person name="Asai D.J."/>
            <person name="Wilkes D.E."/>
            <person name="Wang Y."/>
            <person name="Cai H."/>
            <person name="Collins K."/>
            <person name="Stewart B.A."/>
            <person name="Lee S.R."/>
            <person name="Wilamowska K."/>
            <person name="Weinberg Z."/>
            <person name="Ruzzo W.L."/>
            <person name="Wloga D."/>
            <person name="Gaertig J."/>
            <person name="Frankel J."/>
            <person name="Tsao C.-C."/>
            <person name="Gorovsky M.A."/>
            <person name="Keeling P.J."/>
            <person name="Waller R.F."/>
            <person name="Patron N.J."/>
            <person name="Cherry J.M."/>
            <person name="Stover N.A."/>
            <person name="Krieger C.J."/>
            <person name="del Toro C."/>
            <person name="Ryder H.F."/>
            <person name="Williamson S.C."/>
            <person name="Barbeau R.A."/>
            <person name="Hamilton E.P."/>
            <person name="Orias E."/>
        </authorList>
    </citation>
    <scope>NUCLEOTIDE SEQUENCE [LARGE SCALE GENOMIC DNA]</scope>
    <source>
        <strain evidence="6">SB210</strain>
    </source>
</reference>
<proteinExistence type="predicted"/>
<feature type="region of interest" description="Disordered" evidence="2">
    <location>
        <begin position="319"/>
        <end position="395"/>
    </location>
</feature>
<dbReference type="SUPFAM" id="SSF51206">
    <property type="entry name" value="cAMP-binding domain-like"/>
    <property type="match status" value="1"/>
</dbReference>
<dbReference type="Proteomes" id="UP000009168">
    <property type="component" value="Unassembled WGS sequence"/>
</dbReference>
<dbReference type="PANTHER" id="PTHR45689">
    <property type="entry name" value="I[[H]] CHANNEL, ISOFORM E"/>
    <property type="match status" value="1"/>
</dbReference>
<protein>
    <submittedName>
        <fullName evidence="5">Cyclic nucleotide-binding domain protein</fullName>
    </submittedName>
</protein>
<dbReference type="Gene3D" id="2.60.120.10">
    <property type="entry name" value="Jelly Rolls"/>
    <property type="match status" value="1"/>
</dbReference>
<dbReference type="Pfam" id="PF07885">
    <property type="entry name" value="Ion_trans_2"/>
    <property type="match status" value="1"/>
</dbReference>
<feature type="coiled-coil region" evidence="1">
    <location>
        <begin position="494"/>
        <end position="521"/>
    </location>
</feature>
<feature type="transmembrane region" description="Helical" evidence="3">
    <location>
        <begin position="18"/>
        <end position="42"/>
    </location>
</feature>
<dbReference type="EMBL" id="GG662209">
    <property type="protein sequence ID" value="EAS07844.2"/>
    <property type="molecule type" value="Genomic_DNA"/>
</dbReference>
<dbReference type="Pfam" id="PF00027">
    <property type="entry name" value="cNMP_binding"/>
    <property type="match status" value="1"/>
</dbReference>
<dbReference type="InterPro" id="IPR014710">
    <property type="entry name" value="RmlC-like_jellyroll"/>
</dbReference>
<dbReference type="PROSITE" id="PS50042">
    <property type="entry name" value="CNMP_BINDING_3"/>
    <property type="match status" value="1"/>
</dbReference>
<feature type="region of interest" description="Disordered" evidence="2">
    <location>
        <begin position="430"/>
        <end position="456"/>
    </location>
</feature>
<evidence type="ECO:0000256" key="2">
    <source>
        <dbReference type="SAM" id="MobiDB-lite"/>
    </source>
</evidence>
<feature type="domain" description="Cyclic nucleotide-binding" evidence="4">
    <location>
        <begin position="159"/>
        <end position="234"/>
    </location>
</feature>
<evidence type="ECO:0000256" key="1">
    <source>
        <dbReference type="SAM" id="Coils"/>
    </source>
</evidence>
<dbReference type="Gene3D" id="1.10.287.630">
    <property type="entry name" value="Helix hairpin bin"/>
    <property type="match status" value="1"/>
</dbReference>
<dbReference type="InterPro" id="IPR000595">
    <property type="entry name" value="cNMP-bd_dom"/>
</dbReference>
<dbReference type="CDD" id="cd00038">
    <property type="entry name" value="CAP_ED"/>
    <property type="match status" value="1"/>
</dbReference>
<dbReference type="SUPFAM" id="SSF81324">
    <property type="entry name" value="Voltage-gated potassium channels"/>
    <property type="match status" value="1"/>
</dbReference>
<dbReference type="RefSeq" id="XP_001028086.2">
    <property type="nucleotide sequence ID" value="XM_001028086.2"/>
</dbReference>
<feature type="compositionally biased region" description="Basic residues" evidence="2">
    <location>
        <begin position="366"/>
        <end position="379"/>
    </location>
</feature>
<gene>
    <name evidence="5" type="ORF">TTHERM_00526750</name>
</gene>
<accession>I7MB83</accession>
<evidence type="ECO:0000259" key="4">
    <source>
        <dbReference type="PROSITE" id="PS50042"/>
    </source>
</evidence>
<organism evidence="5 6">
    <name type="scientific">Tetrahymena thermophila (strain SB210)</name>
    <dbReference type="NCBI Taxonomy" id="312017"/>
    <lineage>
        <taxon>Eukaryota</taxon>
        <taxon>Sar</taxon>
        <taxon>Alveolata</taxon>
        <taxon>Ciliophora</taxon>
        <taxon>Intramacronucleata</taxon>
        <taxon>Oligohymenophorea</taxon>
        <taxon>Hymenostomatida</taxon>
        <taxon>Tetrahymenina</taxon>
        <taxon>Tetrahymenidae</taxon>
        <taxon>Tetrahymena</taxon>
    </lineage>
</organism>
<dbReference type="InterPro" id="IPR051413">
    <property type="entry name" value="K/Na_HCN_channel"/>
</dbReference>
<dbReference type="AlphaFoldDB" id="I7MB83"/>
<name>I7MB83_TETTS</name>
<sequence>MTTIGYGDITPANAAESLFVTVIMIFMSCVFAYSINNIGLILQEIEKDSKELNDKLSIIHKFMEMKGVNLELQRRVKHYLHFLSQESKDRNKQEEDIILQMLSNKLRDEVLKEINFKVIQQIGCLSNCFSQKVIQELIFIIEEILVQPNQIIFKEGEIDEDQCMYFIWNGKVDIFYSDISKQKLNNSKTLTTLEANQTFGEISFFSGFARSASARSVNLATLYKISRVKFQKILSHHLGDFEKFKMIEEQIKSQDNLSAIQLECYNSSFNNDKRFNKLIVLISQLIQLVEINIQISKKLKQQAVYLGSKVFKMFEKNSIESQSDQEGEQTITKKKNLDDLSSDSSQSSSNSRESQSQTSINNIKTSQKKQKQTQNKKNKSIPDKKPSIENHNSKLIDHDQCKVAAPIEQNQKSSVNLNEIQIEKQLSNIQNNEKNNQRQSQQLSIENKSQDKITSNSINQSTELVVNHREGISDRKISQQASIQQSSMQLNLLCSSLVNIVKQQEIQIQNLNQQRQNQKKSMNSSKVLDQFCDPNVQAQAAIQKNILNEFDKAKNFLHFFPHNNLRTVLKQVKIAQQKKNNINIKNKNAQQPRRRQNVNLAQSIFDKKTKIVIENQDLIEYLNRSKPTFCSYGFYIKNVALHPLRASQSTLS</sequence>
<keyword evidence="1" id="KW-0175">Coiled coil</keyword>
<dbReference type="GO" id="GO:0035725">
    <property type="term" value="P:sodium ion transmembrane transport"/>
    <property type="evidence" value="ECO:0007669"/>
    <property type="project" value="TreeGrafter"/>
</dbReference>
<dbReference type="InterPro" id="IPR013099">
    <property type="entry name" value="K_chnl_dom"/>
</dbReference>
<dbReference type="Gene3D" id="1.10.287.70">
    <property type="match status" value="1"/>
</dbReference>
<keyword evidence="6" id="KW-1185">Reference proteome</keyword>
<dbReference type="GO" id="GO:0098855">
    <property type="term" value="C:HCN channel complex"/>
    <property type="evidence" value="ECO:0007669"/>
    <property type="project" value="TreeGrafter"/>
</dbReference>
<dbReference type="KEGG" id="tet:TTHERM_00526750"/>